<dbReference type="Proteomes" id="UP000030765">
    <property type="component" value="Unassembled WGS sequence"/>
</dbReference>
<dbReference type="EnsemblMetazoa" id="ASIC014674-RA">
    <property type="protein sequence ID" value="ASIC014674-PA"/>
    <property type="gene ID" value="ASIC014674"/>
</dbReference>
<dbReference type="EMBL" id="ATLV01021513">
    <property type="status" value="NOT_ANNOTATED_CDS"/>
    <property type="molecule type" value="Genomic_DNA"/>
</dbReference>
<sequence>MFVPRASSGRTASCHSFGCRSRSLSAVRLPKRFQLNKDEFSGVAVGHTLWLTACLRCTTRRLHQLTVNGRLMRVASQRRL</sequence>
<dbReference type="AlphaFoldDB" id="A0A084W8T3"/>
<evidence type="ECO:0000313" key="2">
    <source>
        <dbReference type="EnsemblMetazoa" id="ASIC014674-PA"/>
    </source>
</evidence>
<dbReference type="VEuPathDB" id="VectorBase:ASIC014674"/>
<reference evidence="1 3" key="1">
    <citation type="journal article" date="2014" name="BMC Genomics">
        <title>Genome sequence of Anopheles sinensis provides insight into genetics basis of mosquito competence for malaria parasites.</title>
        <authorList>
            <person name="Zhou D."/>
            <person name="Zhang D."/>
            <person name="Ding G."/>
            <person name="Shi L."/>
            <person name="Hou Q."/>
            <person name="Ye Y."/>
            <person name="Xu Y."/>
            <person name="Zhou H."/>
            <person name="Xiong C."/>
            <person name="Li S."/>
            <person name="Yu J."/>
            <person name="Hong S."/>
            <person name="Yu X."/>
            <person name="Zou P."/>
            <person name="Chen C."/>
            <person name="Chang X."/>
            <person name="Wang W."/>
            <person name="Lv Y."/>
            <person name="Sun Y."/>
            <person name="Ma L."/>
            <person name="Shen B."/>
            <person name="Zhu C."/>
        </authorList>
    </citation>
    <scope>NUCLEOTIDE SEQUENCE [LARGE SCALE GENOMIC DNA]</scope>
</reference>
<organism evidence="1">
    <name type="scientific">Anopheles sinensis</name>
    <name type="common">Mosquito</name>
    <dbReference type="NCBI Taxonomy" id="74873"/>
    <lineage>
        <taxon>Eukaryota</taxon>
        <taxon>Metazoa</taxon>
        <taxon>Ecdysozoa</taxon>
        <taxon>Arthropoda</taxon>
        <taxon>Hexapoda</taxon>
        <taxon>Insecta</taxon>
        <taxon>Pterygota</taxon>
        <taxon>Neoptera</taxon>
        <taxon>Endopterygota</taxon>
        <taxon>Diptera</taxon>
        <taxon>Nematocera</taxon>
        <taxon>Culicoidea</taxon>
        <taxon>Culicidae</taxon>
        <taxon>Anophelinae</taxon>
        <taxon>Anopheles</taxon>
    </lineage>
</organism>
<keyword evidence="3" id="KW-1185">Reference proteome</keyword>
<evidence type="ECO:0000313" key="3">
    <source>
        <dbReference type="Proteomes" id="UP000030765"/>
    </source>
</evidence>
<evidence type="ECO:0000313" key="1">
    <source>
        <dbReference type="EMBL" id="KFB46627.1"/>
    </source>
</evidence>
<name>A0A084W8T3_ANOSI</name>
<reference evidence="2" key="2">
    <citation type="submission" date="2020-05" db="UniProtKB">
        <authorList>
            <consortium name="EnsemblMetazoa"/>
        </authorList>
    </citation>
    <scope>IDENTIFICATION</scope>
</reference>
<gene>
    <name evidence="1" type="ORF">ZHAS_00014674</name>
</gene>
<proteinExistence type="predicted"/>
<accession>A0A084W8T3</accession>
<dbReference type="EMBL" id="KE525319">
    <property type="protein sequence ID" value="KFB46627.1"/>
    <property type="molecule type" value="Genomic_DNA"/>
</dbReference>
<protein>
    <submittedName>
        <fullName evidence="1 2">Aldehyde-activating protein</fullName>
    </submittedName>
</protein>